<evidence type="ECO:0000313" key="5">
    <source>
        <dbReference type="EMBL" id="QWT48161.1"/>
    </source>
</evidence>
<evidence type="ECO:0000256" key="1">
    <source>
        <dbReference type="ARBA" id="ARBA00023224"/>
    </source>
</evidence>
<dbReference type="Proteomes" id="UP000683428">
    <property type="component" value="Chromosome"/>
</dbReference>
<name>A0A975SL87_9RHOO</name>
<organism evidence="5 6">
    <name type="scientific">Azospira inquinata</name>
    <dbReference type="NCBI Taxonomy" id="2785627"/>
    <lineage>
        <taxon>Bacteria</taxon>
        <taxon>Pseudomonadati</taxon>
        <taxon>Pseudomonadota</taxon>
        <taxon>Betaproteobacteria</taxon>
        <taxon>Rhodocyclales</taxon>
        <taxon>Rhodocyclaceae</taxon>
        <taxon>Azospira</taxon>
    </lineage>
</organism>
<keyword evidence="3" id="KW-0812">Transmembrane</keyword>
<evidence type="ECO:0000256" key="3">
    <source>
        <dbReference type="SAM" id="Phobius"/>
    </source>
</evidence>
<feature type="transmembrane region" description="Helical" evidence="3">
    <location>
        <begin position="36"/>
        <end position="53"/>
    </location>
</feature>
<dbReference type="GO" id="GO:0007165">
    <property type="term" value="P:signal transduction"/>
    <property type="evidence" value="ECO:0007669"/>
    <property type="project" value="UniProtKB-KW"/>
</dbReference>
<dbReference type="GO" id="GO:0016020">
    <property type="term" value="C:membrane"/>
    <property type="evidence" value="ECO:0007669"/>
    <property type="project" value="InterPro"/>
</dbReference>
<evidence type="ECO:0000259" key="4">
    <source>
        <dbReference type="PROSITE" id="PS50111"/>
    </source>
</evidence>
<gene>
    <name evidence="5" type="ORF">Azoinq_09800</name>
</gene>
<keyword evidence="3" id="KW-1133">Transmembrane helix</keyword>
<dbReference type="PANTHER" id="PTHR32089">
    <property type="entry name" value="METHYL-ACCEPTING CHEMOTAXIS PROTEIN MCPB"/>
    <property type="match status" value="1"/>
</dbReference>
<evidence type="ECO:0000256" key="2">
    <source>
        <dbReference type="PROSITE-ProRule" id="PRU00284"/>
    </source>
</evidence>
<dbReference type="EMBL" id="CP064782">
    <property type="protein sequence ID" value="QWT48161.1"/>
    <property type="molecule type" value="Genomic_DNA"/>
</dbReference>
<accession>A0A975SL87</accession>
<keyword evidence="1 2" id="KW-0807">Transducer</keyword>
<dbReference type="Pfam" id="PF00015">
    <property type="entry name" value="MCPsignal"/>
    <property type="match status" value="1"/>
</dbReference>
<reference evidence="5" key="1">
    <citation type="submission" date="2020-11" db="EMBL/GenBank/DDBJ databases">
        <title>Azospira inquinata sp. nov.</title>
        <authorList>
            <person name="Moe W.M."/>
            <person name="Mikes M.C."/>
        </authorList>
    </citation>
    <scope>NUCLEOTIDE SEQUENCE</scope>
    <source>
        <strain evidence="5">Azo-3</strain>
    </source>
</reference>
<proteinExistence type="predicted"/>
<dbReference type="SMART" id="SM00283">
    <property type="entry name" value="MA"/>
    <property type="match status" value="1"/>
</dbReference>
<dbReference type="PROSITE" id="PS50111">
    <property type="entry name" value="CHEMOTAXIS_TRANSDUC_2"/>
    <property type="match status" value="1"/>
</dbReference>
<dbReference type="InterPro" id="IPR004089">
    <property type="entry name" value="MCPsignal_dom"/>
</dbReference>
<dbReference type="KEGG" id="aiq:Azoinq_09800"/>
<keyword evidence="6" id="KW-1185">Reference proteome</keyword>
<feature type="transmembrane region" description="Helical" evidence="3">
    <location>
        <begin position="12"/>
        <end position="30"/>
    </location>
</feature>
<keyword evidence="3" id="KW-0472">Membrane</keyword>
<dbReference type="RefSeq" id="WP_216129559.1">
    <property type="nucleotide sequence ID" value="NZ_CP064782.1"/>
</dbReference>
<sequence>MTTPTREPLVPLPIWLTPLALGLVGALLVLAPLHALIPALVLASGAAAGAWLVRRQAAAWQRAALDAQEAALAQRCEAEKHQLESQVQGIHRIILPIWARHLVNVRQQMENGFAGTTQRFSGIVSRLGASVEMACQATGGDQSMGALLHHSRAELDGLLASLQSSMDHKRHMLEEISRLAGFTGELRKMAEEVGAIAGQTNLLALNAAIEAARAGEAGRGFAVVADAVRELSSASASTGKRIADKIAAVNQAIEEANQAADATAQTDVATLESSRTTVSDILSRFEETTTQLADTTEQLGQESSGIQNEVGEALMALQFQDRVNQMLGHVEADMEKLEQAMTEPGGPATLDPQAWLEALARTYTTEEQLAVHEGKATAGPQASEITFF</sequence>
<protein>
    <submittedName>
        <fullName evidence="5">Chemotaxis protein</fullName>
    </submittedName>
</protein>
<feature type="domain" description="Methyl-accepting transducer" evidence="4">
    <location>
        <begin position="174"/>
        <end position="318"/>
    </location>
</feature>
<evidence type="ECO:0000313" key="6">
    <source>
        <dbReference type="Proteomes" id="UP000683428"/>
    </source>
</evidence>
<dbReference type="PANTHER" id="PTHR32089:SF112">
    <property type="entry name" value="LYSOZYME-LIKE PROTEIN-RELATED"/>
    <property type="match status" value="1"/>
</dbReference>
<dbReference type="AlphaFoldDB" id="A0A975SL87"/>